<protein>
    <recommendedName>
        <fullName evidence="8">HMA domain-containing protein</fullName>
    </recommendedName>
</protein>
<feature type="transmembrane region" description="Helical" evidence="7">
    <location>
        <begin position="68"/>
        <end position="86"/>
    </location>
</feature>
<proteinExistence type="predicted"/>
<evidence type="ECO:0000256" key="7">
    <source>
        <dbReference type="SAM" id="Phobius"/>
    </source>
</evidence>
<keyword evidence="5 7" id="KW-1133">Transmembrane helix</keyword>
<dbReference type="SUPFAM" id="SSF55008">
    <property type="entry name" value="HMA, heavy metal-associated domain"/>
    <property type="match status" value="1"/>
</dbReference>
<dbReference type="GO" id="GO:0016020">
    <property type="term" value="C:membrane"/>
    <property type="evidence" value="ECO:0007669"/>
    <property type="project" value="InterPro"/>
</dbReference>
<dbReference type="GO" id="GO:0005524">
    <property type="term" value="F:ATP binding"/>
    <property type="evidence" value="ECO:0007669"/>
    <property type="project" value="InterPro"/>
</dbReference>
<accession>A0A4Z0A5J1</accession>
<dbReference type="OrthoDB" id="432719at2759"/>
<keyword evidence="2 7" id="KW-0812">Transmembrane</keyword>
<keyword evidence="10" id="KW-1185">Reference proteome</keyword>
<name>A0A4Z0A5J1_9AGAM</name>
<dbReference type="GO" id="GO:0043682">
    <property type="term" value="F:P-type divalent copper transporter activity"/>
    <property type="evidence" value="ECO:0007669"/>
    <property type="project" value="TreeGrafter"/>
</dbReference>
<dbReference type="GO" id="GO:0055070">
    <property type="term" value="P:copper ion homeostasis"/>
    <property type="evidence" value="ECO:0007669"/>
    <property type="project" value="TreeGrafter"/>
</dbReference>
<evidence type="ECO:0000256" key="1">
    <source>
        <dbReference type="ARBA" id="ARBA00004127"/>
    </source>
</evidence>
<dbReference type="SUPFAM" id="SSF81653">
    <property type="entry name" value="Calcium ATPase, transduction domain A"/>
    <property type="match status" value="1"/>
</dbReference>
<dbReference type="Proteomes" id="UP000298061">
    <property type="component" value="Unassembled WGS sequence"/>
</dbReference>
<evidence type="ECO:0000256" key="4">
    <source>
        <dbReference type="ARBA" id="ARBA00022967"/>
    </source>
</evidence>
<evidence type="ECO:0000256" key="2">
    <source>
        <dbReference type="ARBA" id="ARBA00022692"/>
    </source>
</evidence>
<dbReference type="FunFam" id="2.70.150.10:FF:000002">
    <property type="entry name" value="Copper-transporting ATPase 1, putative"/>
    <property type="match status" value="1"/>
</dbReference>
<dbReference type="InterPro" id="IPR059000">
    <property type="entry name" value="ATPase_P-type_domA"/>
</dbReference>
<dbReference type="InterPro" id="IPR006121">
    <property type="entry name" value="HMA_dom"/>
</dbReference>
<evidence type="ECO:0000256" key="3">
    <source>
        <dbReference type="ARBA" id="ARBA00022723"/>
    </source>
</evidence>
<dbReference type="PROSITE" id="PS50846">
    <property type="entry name" value="HMA_2"/>
    <property type="match status" value="1"/>
</dbReference>
<keyword evidence="6 7" id="KW-0472">Membrane</keyword>
<dbReference type="PANTHER" id="PTHR43520">
    <property type="entry name" value="ATP7, ISOFORM B"/>
    <property type="match status" value="1"/>
</dbReference>
<dbReference type="EMBL" id="SFCI01000124">
    <property type="protein sequence ID" value="TFY82282.1"/>
    <property type="molecule type" value="Genomic_DNA"/>
</dbReference>
<evidence type="ECO:0000259" key="8">
    <source>
        <dbReference type="PROSITE" id="PS50846"/>
    </source>
</evidence>
<dbReference type="NCBIfam" id="TIGR01494">
    <property type="entry name" value="ATPase_P-type"/>
    <property type="match status" value="1"/>
</dbReference>
<dbReference type="Gene3D" id="3.30.70.100">
    <property type="match status" value="1"/>
</dbReference>
<gene>
    <name evidence="9" type="ORF">EWM64_g1730</name>
</gene>
<evidence type="ECO:0000256" key="5">
    <source>
        <dbReference type="ARBA" id="ARBA00022989"/>
    </source>
</evidence>
<dbReference type="STRING" id="135208.A0A4Z0A5J1"/>
<dbReference type="InterPro" id="IPR001757">
    <property type="entry name" value="P_typ_ATPase"/>
</dbReference>
<evidence type="ECO:0000256" key="6">
    <source>
        <dbReference type="ARBA" id="ARBA00023136"/>
    </source>
</evidence>
<dbReference type="InterPro" id="IPR036163">
    <property type="entry name" value="HMA_dom_sf"/>
</dbReference>
<feature type="transmembrane region" description="Helical" evidence="7">
    <location>
        <begin position="98"/>
        <end position="121"/>
    </location>
</feature>
<keyword evidence="4" id="KW-1278">Translocase</keyword>
<feature type="domain" description="HMA" evidence="8">
    <location>
        <begin position="1"/>
        <end position="42"/>
    </location>
</feature>
<comment type="caution">
    <text evidence="9">The sequence shown here is derived from an EMBL/GenBank/DDBJ whole genome shotgun (WGS) entry which is preliminary data.</text>
</comment>
<dbReference type="AlphaFoldDB" id="A0A4Z0A5J1"/>
<dbReference type="InterPro" id="IPR008250">
    <property type="entry name" value="ATPase_P-typ_transduc_dom_A_sf"/>
</dbReference>
<feature type="transmembrane region" description="Helical" evidence="7">
    <location>
        <begin position="142"/>
        <end position="164"/>
    </location>
</feature>
<dbReference type="GO" id="GO:0005507">
    <property type="term" value="F:copper ion binding"/>
    <property type="evidence" value="ECO:0007669"/>
    <property type="project" value="TreeGrafter"/>
</dbReference>
<dbReference type="PANTHER" id="PTHR43520:SF8">
    <property type="entry name" value="P-TYPE CU(+) TRANSPORTER"/>
    <property type="match status" value="1"/>
</dbReference>
<dbReference type="CDD" id="cd00371">
    <property type="entry name" value="HMA"/>
    <property type="match status" value="1"/>
</dbReference>
<dbReference type="GO" id="GO:0016887">
    <property type="term" value="F:ATP hydrolysis activity"/>
    <property type="evidence" value="ECO:0007669"/>
    <property type="project" value="InterPro"/>
</dbReference>
<comment type="subcellular location">
    <subcellularLocation>
        <location evidence="1">Endomembrane system</location>
        <topology evidence="1">Multi-pass membrane protein</topology>
    </subcellularLocation>
</comment>
<dbReference type="Pfam" id="PF00122">
    <property type="entry name" value="E1-E2_ATPase"/>
    <property type="match status" value="1"/>
</dbReference>
<sequence>MPGISSIAVSLATETAKITFDRALTGPREMVERIEELGFDAMLSDQNDATQLRSLTRMKEIQEWRHRFLWSIAFAAPVFLISMIAPKIPFTERIAHHFLIPGICVGHILVLILTTPAQFWIGRKFYRNAYMALKHGTATMDVLVMLGTSAAYFYSLGAMFFAMFNPEPAFMPLVFFDTSTMLIMFVSLGRYLENSAKGKTSSALTDLMSLAPSMATIYTDPAYTVEKRIPTELVQVGDIVKIVPGDKVPADGTVLRGSSSVDESAITGEPVPVLKQVGDSVIGGTVNALGTFDMSVTRAGKDTALAQIVKLVEDAQTSKAPIQAFADRVAGYLESFTYIHTIYRFVSLPSVFPSPATVIINSSHCFPKIINSVDLNIYEAVRNFHVDEPKSGEVSRRASTRYLHASFTATSTCSPSLATHPRHPTL</sequence>
<evidence type="ECO:0000313" key="10">
    <source>
        <dbReference type="Proteomes" id="UP000298061"/>
    </source>
</evidence>
<keyword evidence="3" id="KW-0479">Metal-binding</keyword>
<evidence type="ECO:0000313" key="9">
    <source>
        <dbReference type="EMBL" id="TFY82282.1"/>
    </source>
</evidence>
<organism evidence="9 10">
    <name type="scientific">Hericium alpestre</name>
    <dbReference type="NCBI Taxonomy" id="135208"/>
    <lineage>
        <taxon>Eukaryota</taxon>
        <taxon>Fungi</taxon>
        <taxon>Dikarya</taxon>
        <taxon>Basidiomycota</taxon>
        <taxon>Agaricomycotina</taxon>
        <taxon>Agaricomycetes</taxon>
        <taxon>Russulales</taxon>
        <taxon>Hericiaceae</taxon>
        <taxon>Hericium</taxon>
    </lineage>
</organism>
<reference evidence="9 10" key="1">
    <citation type="submission" date="2019-02" db="EMBL/GenBank/DDBJ databases">
        <title>Genome sequencing of the rare red list fungi Hericium alpestre (H. flagellum).</title>
        <authorList>
            <person name="Buettner E."/>
            <person name="Kellner H."/>
        </authorList>
    </citation>
    <scope>NUCLEOTIDE SEQUENCE [LARGE SCALE GENOMIC DNA]</scope>
    <source>
        <strain evidence="9 10">DSM 108284</strain>
    </source>
</reference>
<feature type="transmembrane region" description="Helical" evidence="7">
    <location>
        <begin position="170"/>
        <end position="192"/>
    </location>
</feature>
<dbReference type="Gene3D" id="2.70.150.10">
    <property type="entry name" value="Calcium-transporting ATPase, cytoplasmic transduction domain A"/>
    <property type="match status" value="1"/>
</dbReference>
<dbReference type="GO" id="GO:0012505">
    <property type="term" value="C:endomembrane system"/>
    <property type="evidence" value="ECO:0007669"/>
    <property type="project" value="UniProtKB-SubCell"/>
</dbReference>